<sequence>MSAEGGVITVGYGTLFDRCKTLCDIRQRQKQRQGLSLCKEIAMVLSIGEATVVCVVAEHNESKNEEFSPQKIQG</sequence>
<accession>A0A9N9BV40</accession>
<comment type="caution">
    <text evidence="1">The sequence shown here is derived from an EMBL/GenBank/DDBJ whole genome shotgun (WGS) entry which is preliminary data.</text>
</comment>
<protein>
    <submittedName>
        <fullName evidence="1">12335_t:CDS:1</fullName>
    </submittedName>
</protein>
<gene>
    <name evidence="1" type="ORF">AGERDE_LOCUS7932</name>
</gene>
<reference evidence="1" key="1">
    <citation type="submission" date="2021-06" db="EMBL/GenBank/DDBJ databases">
        <authorList>
            <person name="Kallberg Y."/>
            <person name="Tangrot J."/>
            <person name="Rosling A."/>
        </authorList>
    </citation>
    <scope>NUCLEOTIDE SEQUENCE</scope>
    <source>
        <strain evidence="1">MT106</strain>
    </source>
</reference>
<proteinExistence type="predicted"/>
<dbReference type="EMBL" id="CAJVPL010001552">
    <property type="protein sequence ID" value="CAG8577026.1"/>
    <property type="molecule type" value="Genomic_DNA"/>
</dbReference>
<evidence type="ECO:0000313" key="1">
    <source>
        <dbReference type="EMBL" id="CAG8577026.1"/>
    </source>
</evidence>
<organism evidence="1 2">
    <name type="scientific">Ambispora gerdemannii</name>
    <dbReference type="NCBI Taxonomy" id="144530"/>
    <lineage>
        <taxon>Eukaryota</taxon>
        <taxon>Fungi</taxon>
        <taxon>Fungi incertae sedis</taxon>
        <taxon>Mucoromycota</taxon>
        <taxon>Glomeromycotina</taxon>
        <taxon>Glomeromycetes</taxon>
        <taxon>Archaeosporales</taxon>
        <taxon>Ambisporaceae</taxon>
        <taxon>Ambispora</taxon>
    </lineage>
</organism>
<name>A0A9N9BV40_9GLOM</name>
<evidence type="ECO:0000313" key="2">
    <source>
        <dbReference type="Proteomes" id="UP000789831"/>
    </source>
</evidence>
<keyword evidence="2" id="KW-1185">Reference proteome</keyword>
<dbReference type="Proteomes" id="UP000789831">
    <property type="component" value="Unassembled WGS sequence"/>
</dbReference>
<dbReference type="AlphaFoldDB" id="A0A9N9BV40"/>